<feature type="region of interest" description="Disordered" evidence="2">
    <location>
        <begin position="139"/>
        <end position="169"/>
    </location>
</feature>
<dbReference type="EMBL" id="AOGY02000077">
    <property type="protein sequence ID" value="EMY68086.1"/>
    <property type="molecule type" value="Genomic_DNA"/>
</dbReference>
<feature type="coiled-coil region" evidence="1">
    <location>
        <begin position="610"/>
        <end position="644"/>
    </location>
</feature>
<organism evidence="3 4">
    <name type="scientific">Leptospira vanthielii serovar Holland str. Waz Holland = ATCC 700522</name>
    <dbReference type="NCBI Taxonomy" id="1218591"/>
    <lineage>
        <taxon>Bacteria</taxon>
        <taxon>Pseudomonadati</taxon>
        <taxon>Spirochaetota</taxon>
        <taxon>Spirochaetia</taxon>
        <taxon>Leptospirales</taxon>
        <taxon>Leptospiraceae</taxon>
        <taxon>Leptospira</taxon>
    </lineage>
</organism>
<comment type="caution">
    <text evidence="3">The sequence shown here is derived from an EMBL/GenBank/DDBJ whole genome shotgun (WGS) entry which is preliminary data.</text>
</comment>
<proteinExistence type="predicted"/>
<dbReference type="STRING" id="1218591.LEP1GSC199_3814"/>
<dbReference type="SUPFAM" id="SSF48452">
    <property type="entry name" value="TPR-like"/>
    <property type="match status" value="1"/>
</dbReference>
<reference evidence="3 4" key="1">
    <citation type="submission" date="2013-03" db="EMBL/GenBank/DDBJ databases">
        <authorList>
            <person name="Harkins D.M."/>
            <person name="Durkin A.S."/>
            <person name="Brinkac L.M."/>
            <person name="Haft D.H."/>
            <person name="Selengut J.D."/>
            <person name="Sanka R."/>
            <person name="DePew J."/>
            <person name="Purushe J."/>
            <person name="Galloway R.L."/>
            <person name="Vinetz J.M."/>
            <person name="Sutton G.G."/>
            <person name="Nierman W.C."/>
            <person name="Fouts D.E."/>
        </authorList>
    </citation>
    <scope>NUCLEOTIDE SEQUENCE [LARGE SCALE GENOMIC DNA]</scope>
    <source>
        <strain evidence="3 4">Waz Holland</strain>
    </source>
</reference>
<dbReference type="Proteomes" id="UP000012227">
    <property type="component" value="Unassembled WGS sequence"/>
</dbReference>
<dbReference type="AlphaFoldDB" id="N1W8A8"/>
<dbReference type="InterPro" id="IPR011990">
    <property type="entry name" value="TPR-like_helical_dom_sf"/>
</dbReference>
<sequence length="739" mass="86684">MFFDIGDPDLLMDCLTVNASHSNYTTPFGCWILIFRRYLKSGNLGKRMKQDRTLENLGMDEREKMESGFLWKLEGFCNLVVLFSLFSGFGGIWAGEEDRRNSLSGLYLSPLQVISTEEIQTLDSEKRIPIDEDSGIALREEPKPVDPNAQDVPVAPGADTPAETSVVDTGPKSLETKIREAEGLLKRYYSQFIEEKRIWEDREKGNVYNSRTEMNDIRLLLWQSTHKNSETYIVRDSPLLYQLHIRLARLYVESDKYAPALRHYLAAFRYHPLEMTEEGFRNGDWQKEDVLGYDAASAKEHDRLFDEWKQSEQKLKKTKDEIHLKESNWIREGKSLSDLIPQSKLWKEEVRLAEENRKQTKQKYDESVNQRYLAYLNKRKQVESRDLYAFANVVRKLEDDNKERLKIVNKLGTAGKGIYVLFDYKRNTDFFAYELILERAYRLWNENPLVLTDIAEQYRQDGKKERASDFYEKGLGELLKVKTPSQEEQERIIKSNLRLATINADLKRNILAGQYYEKYFNLSPDSAEKTRVSYEIGVFFNSQIGDPDRAVPFLEYWLERNSKDWNPSLDTDTGQTELESIAYYYLSKKDKKHKRNELERNKLNISFAQWKRLDEKMILAEKELKDLIEKKQNLKKDLMVTTLDEILSQYRLIDLKIEDQEAVIRVLETKRNKIPLIKILFRSGVLAEESRDFVKAKEFYELIIKEGGETDIRVALKELERVRRILETGNIQPPINESI</sequence>
<accession>N1W8A8</accession>
<dbReference type="Gene3D" id="1.25.40.10">
    <property type="entry name" value="Tetratricopeptide repeat domain"/>
    <property type="match status" value="1"/>
</dbReference>
<evidence type="ECO:0008006" key="5">
    <source>
        <dbReference type="Google" id="ProtNLM"/>
    </source>
</evidence>
<keyword evidence="1" id="KW-0175">Coiled coil</keyword>
<evidence type="ECO:0000313" key="3">
    <source>
        <dbReference type="EMBL" id="EMY68086.1"/>
    </source>
</evidence>
<feature type="coiled-coil region" evidence="1">
    <location>
        <begin position="343"/>
        <end position="370"/>
    </location>
</feature>
<protein>
    <recommendedName>
        <fullName evidence="5">Tetratricopeptide repeat protein</fullName>
    </recommendedName>
</protein>
<name>N1W8A8_9LEPT</name>
<evidence type="ECO:0000256" key="1">
    <source>
        <dbReference type="SAM" id="Coils"/>
    </source>
</evidence>
<evidence type="ECO:0000313" key="4">
    <source>
        <dbReference type="Proteomes" id="UP000012227"/>
    </source>
</evidence>
<evidence type="ECO:0000256" key="2">
    <source>
        <dbReference type="SAM" id="MobiDB-lite"/>
    </source>
</evidence>
<gene>
    <name evidence="3" type="ORF">LEP1GSC199_3814</name>
</gene>